<gene>
    <name evidence="2" type="ORF">TNCT_405301</name>
</gene>
<dbReference type="OrthoDB" id="10558220at2759"/>
<sequence length="86" mass="9843">MNKAIIFIVIFCTLSNQCFGGFRGYGGLVMKPGDDMMESGRNNLKYLNCEVCMHQIKILARSKYEGMKRYINDLLDALATEEQMYS</sequence>
<evidence type="ECO:0000313" key="3">
    <source>
        <dbReference type="Proteomes" id="UP000887116"/>
    </source>
</evidence>
<dbReference type="EMBL" id="BMAO01030823">
    <property type="protein sequence ID" value="GFQ70556.1"/>
    <property type="molecule type" value="Genomic_DNA"/>
</dbReference>
<dbReference type="AlphaFoldDB" id="A0A8X6F5W2"/>
<protein>
    <recommendedName>
        <fullName evidence="4">Saposin B-type domain-containing protein</fullName>
    </recommendedName>
</protein>
<evidence type="ECO:0000256" key="1">
    <source>
        <dbReference type="SAM" id="SignalP"/>
    </source>
</evidence>
<keyword evidence="1" id="KW-0732">Signal</keyword>
<comment type="caution">
    <text evidence="2">The sequence shown here is derived from an EMBL/GenBank/DDBJ whole genome shotgun (WGS) entry which is preliminary data.</text>
</comment>
<name>A0A8X6F5W2_TRICU</name>
<evidence type="ECO:0008006" key="4">
    <source>
        <dbReference type="Google" id="ProtNLM"/>
    </source>
</evidence>
<proteinExistence type="predicted"/>
<organism evidence="2 3">
    <name type="scientific">Trichonephila clavata</name>
    <name type="common">Joro spider</name>
    <name type="synonym">Nephila clavata</name>
    <dbReference type="NCBI Taxonomy" id="2740835"/>
    <lineage>
        <taxon>Eukaryota</taxon>
        <taxon>Metazoa</taxon>
        <taxon>Ecdysozoa</taxon>
        <taxon>Arthropoda</taxon>
        <taxon>Chelicerata</taxon>
        <taxon>Arachnida</taxon>
        <taxon>Araneae</taxon>
        <taxon>Araneomorphae</taxon>
        <taxon>Entelegynae</taxon>
        <taxon>Araneoidea</taxon>
        <taxon>Nephilidae</taxon>
        <taxon>Trichonephila</taxon>
    </lineage>
</organism>
<reference evidence="2" key="1">
    <citation type="submission" date="2020-07" db="EMBL/GenBank/DDBJ databases">
        <title>Multicomponent nature underlies the extraordinary mechanical properties of spider dragline silk.</title>
        <authorList>
            <person name="Kono N."/>
            <person name="Nakamura H."/>
            <person name="Mori M."/>
            <person name="Yoshida Y."/>
            <person name="Ohtoshi R."/>
            <person name="Malay A.D."/>
            <person name="Moran D.A.P."/>
            <person name="Tomita M."/>
            <person name="Numata K."/>
            <person name="Arakawa K."/>
        </authorList>
    </citation>
    <scope>NUCLEOTIDE SEQUENCE</scope>
</reference>
<feature type="chain" id="PRO_5036462615" description="Saposin B-type domain-containing protein" evidence="1">
    <location>
        <begin position="21"/>
        <end position="86"/>
    </location>
</feature>
<feature type="signal peptide" evidence="1">
    <location>
        <begin position="1"/>
        <end position="20"/>
    </location>
</feature>
<dbReference type="Proteomes" id="UP000887116">
    <property type="component" value="Unassembled WGS sequence"/>
</dbReference>
<evidence type="ECO:0000313" key="2">
    <source>
        <dbReference type="EMBL" id="GFQ70556.1"/>
    </source>
</evidence>
<keyword evidence="3" id="KW-1185">Reference proteome</keyword>
<accession>A0A8X6F5W2</accession>